<evidence type="ECO:0000313" key="3">
    <source>
        <dbReference type="Proteomes" id="UP000016895"/>
    </source>
</evidence>
<dbReference type="AlphaFoldDB" id="U4K8W2"/>
<evidence type="ECO:0000256" key="1">
    <source>
        <dbReference type="SAM" id="Phobius"/>
    </source>
</evidence>
<sequence length="215" mass="24205">MSKKLLPIPLILLIPILLLVVVIVAAVYRFNMTDEEIHAKQGFSHKKEQVAGDDPVMLKLFALHDAQPWRVQVPNSISNAQLSQFIGEAPYQQVKGFYTVDGQRGEVVLDYIGIQPLNLGDPESEMVFVVPYAINKQGGNSLHYLGLFRLLHKEKKVEHLDYVFIGDNLKELKAEVDHPFDVSEAVLAKYIAGDDANSEVVEKQIKVKPTRFVKE</sequence>
<accession>U4K8W2</accession>
<dbReference type="KEGG" id="vni:VIBNI_B2069"/>
<dbReference type="Proteomes" id="UP000016895">
    <property type="component" value="Chromosome 2"/>
</dbReference>
<reference evidence="2 3" key="1">
    <citation type="journal article" date="2013" name="ISME J.">
        <title>Comparative genomics of pathogenic lineages of Vibrio nigripulchritudo identifies virulence-associated traits.</title>
        <authorList>
            <person name="Goudenege D."/>
            <person name="Labreuche Y."/>
            <person name="Krin E."/>
            <person name="Ansquer D."/>
            <person name="Mangenot S."/>
            <person name="Calteau A."/>
            <person name="Medigue C."/>
            <person name="Mazel D."/>
            <person name="Polz M.F."/>
            <person name="Le Roux F."/>
        </authorList>
    </citation>
    <scope>NUCLEOTIDE SEQUENCE [LARGE SCALE GENOMIC DNA]</scope>
    <source>
        <strain evidence="3">SnF1</strain>
    </source>
</reference>
<dbReference type="EMBL" id="FO203527">
    <property type="protein sequence ID" value="CCO61777.1"/>
    <property type="molecule type" value="Genomic_DNA"/>
</dbReference>
<keyword evidence="3" id="KW-1185">Reference proteome</keyword>
<organism evidence="2 3">
    <name type="scientific">Vibrio nigripulchritudo</name>
    <dbReference type="NCBI Taxonomy" id="28173"/>
    <lineage>
        <taxon>Bacteria</taxon>
        <taxon>Pseudomonadati</taxon>
        <taxon>Pseudomonadota</taxon>
        <taxon>Gammaproteobacteria</taxon>
        <taxon>Vibrionales</taxon>
        <taxon>Vibrionaceae</taxon>
        <taxon>Vibrio</taxon>
    </lineage>
</organism>
<dbReference type="RefSeq" id="WP_022562141.1">
    <property type="nucleotide sequence ID" value="NC_022543.1"/>
</dbReference>
<gene>
    <name evidence="2" type="ORF">VIBNI_B2069</name>
</gene>
<proteinExistence type="predicted"/>
<dbReference type="eggNOG" id="ENOG5030HQI">
    <property type="taxonomic scope" value="Bacteria"/>
</dbReference>
<dbReference type="PATRIC" id="fig|1260221.3.peg.5624"/>
<keyword evidence="1" id="KW-1133">Transmembrane helix</keyword>
<dbReference type="OrthoDB" id="1161168at2"/>
<feature type="transmembrane region" description="Helical" evidence="1">
    <location>
        <begin position="6"/>
        <end position="28"/>
    </location>
</feature>
<keyword evidence="1" id="KW-0812">Transmembrane</keyword>
<keyword evidence="1" id="KW-0472">Membrane</keyword>
<protein>
    <submittedName>
        <fullName evidence="2">Uncharacterized protein</fullName>
    </submittedName>
</protein>
<name>U4K8W2_9VIBR</name>
<evidence type="ECO:0000313" key="2">
    <source>
        <dbReference type="EMBL" id="CCO61777.1"/>
    </source>
</evidence>